<feature type="region of interest" description="Disordered" evidence="1">
    <location>
        <begin position="1"/>
        <end position="27"/>
    </location>
</feature>
<evidence type="ECO:0000256" key="1">
    <source>
        <dbReference type="SAM" id="MobiDB-lite"/>
    </source>
</evidence>
<evidence type="ECO:0000313" key="2">
    <source>
        <dbReference type="EMBL" id="CAF4942234.1"/>
    </source>
</evidence>
<dbReference type="EMBL" id="CAJOBP010089544">
    <property type="protein sequence ID" value="CAF4942234.1"/>
    <property type="molecule type" value="Genomic_DNA"/>
</dbReference>
<dbReference type="Proteomes" id="UP000663873">
    <property type="component" value="Unassembled WGS sequence"/>
</dbReference>
<accession>A0A821XHV3</accession>
<feature type="non-terminal residue" evidence="2">
    <location>
        <position position="1"/>
    </location>
</feature>
<comment type="caution">
    <text evidence="2">The sequence shown here is derived from an EMBL/GenBank/DDBJ whole genome shotgun (WGS) entry which is preliminary data.</text>
</comment>
<feature type="compositionally biased region" description="Basic and acidic residues" evidence="1">
    <location>
        <begin position="1"/>
        <end position="11"/>
    </location>
</feature>
<dbReference type="AlphaFoldDB" id="A0A821XHV3"/>
<gene>
    <name evidence="2" type="ORF">UJA718_LOCUS47375</name>
</gene>
<reference evidence="2" key="1">
    <citation type="submission" date="2021-02" db="EMBL/GenBank/DDBJ databases">
        <authorList>
            <person name="Nowell W R."/>
        </authorList>
    </citation>
    <scope>NUCLEOTIDE SEQUENCE</scope>
</reference>
<name>A0A821XHV3_9BILA</name>
<proteinExistence type="predicted"/>
<evidence type="ECO:0000313" key="3">
    <source>
        <dbReference type="Proteomes" id="UP000663873"/>
    </source>
</evidence>
<protein>
    <submittedName>
        <fullName evidence="2">Uncharacterized protein</fullName>
    </submittedName>
</protein>
<sequence>VKQDSQHEGTPKGEVYSSASHDFYAPH</sequence>
<organism evidence="2 3">
    <name type="scientific">Rotaria socialis</name>
    <dbReference type="NCBI Taxonomy" id="392032"/>
    <lineage>
        <taxon>Eukaryota</taxon>
        <taxon>Metazoa</taxon>
        <taxon>Spiralia</taxon>
        <taxon>Gnathifera</taxon>
        <taxon>Rotifera</taxon>
        <taxon>Eurotatoria</taxon>
        <taxon>Bdelloidea</taxon>
        <taxon>Philodinida</taxon>
        <taxon>Philodinidae</taxon>
        <taxon>Rotaria</taxon>
    </lineage>
</organism>
<keyword evidence="3" id="KW-1185">Reference proteome</keyword>